<evidence type="ECO:0000256" key="1">
    <source>
        <dbReference type="ARBA" id="ARBA00023015"/>
    </source>
</evidence>
<reference evidence="8 9" key="1">
    <citation type="submission" date="2019-01" db="EMBL/GenBank/DDBJ databases">
        <authorList>
            <person name="Chen W.-M."/>
        </authorList>
    </citation>
    <scope>NUCLEOTIDE SEQUENCE [LARGE SCALE GENOMIC DNA]</scope>
    <source>
        <strain evidence="8 9">TER-1</strain>
    </source>
</reference>
<dbReference type="PROSITE" id="PS51755">
    <property type="entry name" value="OMPR_PHOB"/>
    <property type="match status" value="1"/>
</dbReference>
<dbReference type="CDD" id="cd00383">
    <property type="entry name" value="trans_reg_C"/>
    <property type="match status" value="1"/>
</dbReference>
<keyword evidence="9" id="KW-1185">Reference proteome</keyword>
<dbReference type="PANTHER" id="PTHR48111">
    <property type="entry name" value="REGULATOR OF RPOS"/>
    <property type="match status" value="1"/>
</dbReference>
<evidence type="ECO:0000259" key="6">
    <source>
        <dbReference type="PROSITE" id="PS50110"/>
    </source>
</evidence>
<dbReference type="InterPro" id="IPR036388">
    <property type="entry name" value="WH-like_DNA-bd_sf"/>
</dbReference>
<keyword evidence="1" id="KW-0805">Transcription regulation</keyword>
<dbReference type="InterPro" id="IPR016032">
    <property type="entry name" value="Sig_transdc_resp-reg_C-effctor"/>
</dbReference>
<dbReference type="RefSeq" id="WP_127731695.1">
    <property type="nucleotide sequence ID" value="NZ_SACP01000018.1"/>
</dbReference>
<evidence type="ECO:0000256" key="3">
    <source>
        <dbReference type="ARBA" id="ARBA00023163"/>
    </source>
</evidence>
<feature type="DNA-binding region" description="OmpR/PhoB-type" evidence="5">
    <location>
        <begin position="126"/>
        <end position="226"/>
    </location>
</feature>
<proteinExistence type="predicted"/>
<protein>
    <submittedName>
        <fullName evidence="8">Response regulator transcription factor</fullName>
    </submittedName>
</protein>
<dbReference type="GO" id="GO:0032993">
    <property type="term" value="C:protein-DNA complex"/>
    <property type="evidence" value="ECO:0007669"/>
    <property type="project" value="TreeGrafter"/>
</dbReference>
<feature type="domain" description="OmpR/PhoB-type" evidence="7">
    <location>
        <begin position="126"/>
        <end position="226"/>
    </location>
</feature>
<dbReference type="InterPro" id="IPR039420">
    <property type="entry name" value="WalR-like"/>
</dbReference>
<evidence type="ECO:0000256" key="5">
    <source>
        <dbReference type="PROSITE-ProRule" id="PRU01091"/>
    </source>
</evidence>
<gene>
    <name evidence="8" type="ORF">EOE48_18130</name>
</gene>
<evidence type="ECO:0000259" key="7">
    <source>
        <dbReference type="PROSITE" id="PS51755"/>
    </source>
</evidence>
<dbReference type="AlphaFoldDB" id="A0A3S2VM68"/>
<dbReference type="Gene3D" id="1.10.10.10">
    <property type="entry name" value="Winged helix-like DNA-binding domain superfamily/Winged helix DNA-binding domain"/>
    <property type="match status" value="1"/>
</dbReference>
<keyword evidence="2 5" id="KW-0238">DNA-binding</keyword>
<dbReference type="Proteomes" id="UP000286997">
    <property type="component" value="Unassembled WGS sequence"/>
</dbReference>
<comment type="caution">
    <text evidence="4">Lacks conserved residue(s) required for the propagation of feature annotation.</text>
</comment>
<dbReference type="InterPro" id="IPR001867">
    <property type="entry name" value="OmpR/PhoB-type_DNA-bd"/>
</dbReference>
<dbReference type="GO" id="GO:0006355">
    <property type="term" value="P:regulation of DNA-templated transcription"/>
    <property type="evidence" value="ECO:0007669"/>
    <property type="project" value="InterPro"/>
</dbReference>
<dbReference type="GO" id="GO:0000976">
    <property type="term" value="F:transcription cis-regulatory region binding"/>
    <property type="evidence" value="ECO:0007669"/>
    <property type="project" value="TreeGrafter"/>
</dbReference>
<dbReference type="PROSITE" id="PS50110">
    <property type="entry name" value="RESPONSE_REGULATORY"/>
    <property type="match status" value="1"/>
</dbReference>
<dbReference type="GO" id="GO:0005829">
    <property type="term" value="C:cytosol"/>
    <property type="evidence" value="ECO:0007669"/>
    <property type="project" value="TreeGrafter"/>
</dbReference>
<feature type="domain" description="Response regulatory" evidence="6">
    <location>
        <begin position="1"/>
        <end position="116"/>
    </location>
</feature>
<dbReference type="Pfam" id="PF00486">
    <property type="entry name" value="Trans_reg_C"/>
    <property type="match status" value="1"/>
</dbReference>
<keyword evidence="3" id="KW-0804">Transcription</keyword>
<dbReference type="SUPFAM" id="SSF52172">
    <property type="entry name" value="CheY-like"/>
    <property type="match status" value="1"/>
</dbReference>
<dbReference type="PANTHER" id="PTHR48111:SF67">
    <property type="entry name" value="TRANSCRIPTIONAL REGULATORY PROTEIN TCTD"/>
    <property type="match status" value="1"/>
</dbReference>
<dbReference type="OrthoDB" id="9807846at2"/>
<dbReference type="GO" id="GO:0000156">
    <property type="term" value="F:phosphorelay response regulator activity"/>
    <property type="evidence" value="ECO:0007669"/>
    <property type="project" value="TreeGrafter"/>
</dbReference>
<name>A0A3S2VM68_9HYPH</name>
<evidence type="ECO:0000256" key="4">
    <source>
        <dbReference type="PROSITE-ProRule" id="PRU00169"/>
    </source>
</evidence>
<dbReference type="Gene3D" id="3.40.50.2300">
    <property type="match status" value="1"/>
</dbReference>
<evidence type="ECO:0000313" key="9">
    <source>
        <dbReference type="Proteomes" id="UP000286997"/>
    </source>
</evidence>
<dbReference type="InterPro" id="IPR011006">
    <property type="entry name" value="CheY-like_superfamily"/>
</dbReference>
<evidence type="ECO:0000256" key="2">
    <source>
        <dbReference type="ARBA" id="ARBA00023125"/>
    </source>
</evidence>
<organism evidence="8 9">
    <name type="scientific">Methylobacterium oryzihabitans</name>
    <dbReference type="NCBI Taxonomy" id="2499852"/>
    <lineage>
        <taxon>Bacteria</taxon>
        <taxon>Pseudomonadati</taxon>
        <taxon>Pseudomonadota</taxon>
        <taxon>Alphaproteobacteria</taxon>
        <taxon>Hyphomicrobiales</taxon>
        <taxon>Methylobacteriaceae</taxon>
        <taxon>Methylobacterium</taxon>
    </lineage>
</organism>
<accession>A0A3S2VM68</accession>
<evidence type="ECO:0000313" key="8">
    <source>
        <dbReference type="EMBL" id="RVU15981.1"/>
    </source>
</evidence>
<dbReference type="EMBL" id="SACP01000018">
    <property type="protein sequence ID" value="RVU15981.1"/>
    <property type="molecule type" value="Genomic_DNA"/>
</dbReference>
<sequence length="226" mass="25450">MYIVVDERQCVTAEYVAGFGHEGVASQGVQSQDFGSWLDRSRAGDLAAVKGFLLGACEDRTGHTATIRRRSQAPIIALSETRSLQNTLDLLTAGIDDVVRKPVHVREILARAEAIRRRMHRGEARIMAPQRAESLTVHFDGRDPEIDGDSLMLPRRERHILEYLARNRGRWLTKTQIFDAIYRDGGCDVEESVVEGHISKLRKKLRGRLGRDPIEAKRMVGYTFVG</sequence>
<dbReference type="InterPro" id="IPR001789">
    <property type="entry name" value="Sig_transdc_resp-reg_receiver"/>
</dbReference>
<dbReference type="SMART" id="SM00862">
    <property type="entry name" value="Trans_reg_C"/>
    <property type="match status" value="1"/>
</dbReference>
<dbReference type="SUPFAM" id="SSF46894">
    <property type="entry name" value="C-terminal effector domain of the bipartite response regulators"/>
    <property type="match status" value="1"/>
</dbReference>
<comment type="caution">
    <text evidence="8">The sequence shown here is derived from an EMBL/GenBank/DDBJ whole genome shotgun (WGS) entry which is preliminary data.</text>
</comment>